<name>A0ABR3DJ33_NEUIN</name>
<accession>A0ABR3DJ33</accession>
<sequence>MSMQVSTAGRDRMLSACFIPVHPGDGHAYRARDFLPHTTTSVPYSPCFAPIAHRQLEAVFTIQFTTTTKYIAFKPHRNPTRYYIRRPAGAGLLGTTTRSPSTSAEFIISIKNNDNQKVSATKFRYCKKGEAGENVPLIIKSTSTAEFCNIINKFNLRLIAINSIYKLEIKFNPPPKFDGTKREDL</sequence>
<dbReference type="Proteomes" id="UP001451303">
    <property type="component" value="Unassembled WGS sequence"/>
</dbReference>
<comment type="caution">
    <text evidence="1">The sequence shown here is derived from an EMBL/GenBank/DDBJ whole genome shotgun (WGS) entry which is preliminary data.</text>
</comment>
<evidence type="ECO:0000313" key="2">
    <source>
        <dbReference type="Proteomes" id="UP001451303"/>
    </source>
</evidence>
<protein>
    <recommendedName>
        <fullName evidence="3">MSP domain-containing protein</fullName>
    </recommendedName>
</protein>
<keyword evidence="2" id="KW-1185">Reference proteome</keyword>
<gene>
    <name evidence="1" type="ORF">QR685DRAFT_541418</name>
</gene>
<dbReference type="EMBL" id="JAVLET010000002">
    <property type="protein sequence ID" value="KAL0472688.1"/>
    <property type="molecule type" value="Genomic_DNA"/>
</dbReference>
<reference evidence="1 2" key="1">
    <citation type="submission" date="2023-09" db="EMBL/GenBank/DDBJ databases">
        <title>Multi-omics analysis of a traditional fermented food reveals byproduct-associated fungal strains for waste-to-food upcycling.</title>
        <authorList>
            <consortium name="Lawrence Berkeley National Laboratory"/>
            <person name="Rekdal V.M."/>
            <person name="Villalobos-Escobedo J.M."/>
            <person name="Rodriguez-Valeron N."/>
            <person name="Garcia M.O."/>
            <person name="Vasquez D.P."/>
            <person name="Damayanti I."/>
            <person name="Sorensen P.M."/>
            <person name="Baidoo E.E."/>
            <person name="De Carvalho A.C."/>
            <person name="Riley R."/>
            <person name="Lipzen A."/>
            <person name="He G."/>
            <person name="Yan M."/>
            <person name="Haridas S."/>
            <person name="Daum C."/>
            <person name="Yoshinaga Y."/>
            <person name="Ng V."/>
            <person name="Grigoriev I.V."/>
            <person name="Munk R."/>
            <person name="Nuraida L."/>
            <person name="Wijaya C.H."/>
            <person name="Morales P.-C."/>
            <person name="Keasling J.D."/>
        </authorList>
    </citation>
    <scope>NUCLEOTIDE SEQUENCE [LARGE SCALE GENOMIC DNA]</scope>
    <source>
        <strain evidence="1 2">FGSC 2613</strain>
    </source>
</reference>
<organism evidence="1 2">
    <name type="scientific">Neurospora intermedia</name>
    <dbReference type="NCBI Taxonomy" id="5142"/>
    <lineage>
        <taxon>Eukaryota</taxon>
        <taxon>Fungi</taxon>
        <taxon>Dikarya</taxon>
        <taxon>Ascomycota</taxon>
        <taxon>Pezizomycotina</taxon>
        <taxon>Sordariomycetes</taxon>
        <taxon>Sordariomycetidae</taxon>
        <taxon>Sordariales</taxon>
        <taxon>Sordariaceae</taxon>
        <taxon>Neurospora</taxon>
    </lineage>
</organism>
<proteinExistence type="predicted"/>
<evidence type="ECO:0000313" key="1">
    <source>
        <dbReference type="EMBL" id="KAL0472688.1"/>
    </source>
</evidence>
<evidence type="ECO:0008006" key="3">
    <source>
        <dbReference type="Google" id="ProtNLM"/>
    </source>
</evidence>